<dbReference type="Proteomes" id="UP000501690">
    <property type="component" value="Linkage Group LG9"/>
</dbReference>
<gene>
    <name evidence="2" type="ORF">DEO72_LG9g1002</name>
</gene>
<dbReference type="EMBL" id="CP039353">
    <property type="protein sequence ID" value="QCE05993.1"/>
    <property type="molecule type" value="Genomic_DNA"/>
</dbReference>
<feature type="region of interest" description="Disordered" evidence="1">
    <location>
        <begin position="158"/>
        <end position="224"/>
    </location>
</feature>
<protein>
    <submittedName>
        <fullName evidence="2">Uncharacterized protein</fullName>
    </submittedName>
</protein>
<evidence type="ECO:0000256" key="1">
    <source>
        <dbReference type="SAM" id="MobiDB-lite"/>
    </source>
</evidence>
<sequence>MIEKFVCNRVSGFGRDFIKVEGDGEIEKELDDGEIEKELDDGEVNGEKGIDNEYLQEADGEIEKELDNGEVNGEKEIDNEDVQKVDVEVEDNLHEVDEVEVYDEIKHKSDEEGEDTTTNAVAEKFSDEGLMDVSVEGDTTNESWDGYMECEVGGIPEDIAGAAFAPPQSASSQSGPTVASPQSVSSQSGPLGQPTAGPRKSRPPGAGQPMRNKLKARRGRVWKQ</sequence>
<feature type="compositionally biased region" description="Low complexity" evidence="1">
    <location>
        <begin position="160"/>
        <end position="176"/>
    </location>
</feature>
<dbReference type="AlphaFoldDB" id="A0A4D6MX16"/>
<keyword evidence="3" id="KW-1185">Reference proteome</keyword>
<proteinExistence type="predicted"/>
<feature type="region of interest" description="Disordered" evidence="1">
    <location>
        <begin position="107"/>
        <end position="146"/>
    </location>
</feature>
<organism evidence="2 3">
    <name type="scientific">Vigna unguiculata</name>
    <name type="common">Cowpea</name>
    <dbReference type="NCBI Taxonomy" id="3917"/>
    <lineage>
        <taxon>Eukaryota</taxon>
        <taxon>Viridiplantae</taxon>
        <taxon>Streptophyta</taxon>
        <taxon>Embryophyta</taxon>
        <taxon>Tracheophyta</taxon>
        <taxon>Spermatophyta</taxon>
        <taxon>Magnoliopsida</taxon>
        <taxon>eudicotyledons</taxon>
        <taxon>Gunneridae</taxon>
        <taxon>Pentapetalae</taxon>
        <taxon>rosids</taxon>
        <taxon>fabids</taxon>
        <taxon>Fabales</taxon>
        <taxon>Fabaceae</taxon>
        <taxon>Papilionoideae</taxon>
        <taxon>50 kb inversion clade</taxon>
        <taxon>NPAAA clade</taxon>
        <taxon>indigoferoid/millettioid clade</taxon>
        <taxon>Phaseoleae</taxon>
        <taxon>Vigna</taxon>
    </lineage>
</organism>
<feature type="compositionally biased region" description="Polar residues" evidence="1">
    <location>
        <begin position="177"/>
        <end position="190"/>
    </location>
</feature>
<evidence type="ECO:0000313" key="2">
    <source>
        <dbReference type="EMBL" id="QCE05993.1"/>
    </source>
</evidence>
<evidence type="ECO:0000313" key="3">
    <source>
        <dbReference type="Proteomes" id="UP000501690"/>
    </source>
</evidence>
<name>A0A4D6MX16_VIGUN</name>
<feature type="compositionally biased region" description="Basic residues" evidence="1">
    <location>
        <begin position="212"/>
        <end position="224"/>
    </location>
</feature>
<reference evidence="2 3" key="1">
    <citation type="submission" date="2019-04" db="EMBL/GenBank/DDBJ databases">
        <title>An improved genome assembly and genetic linkage map for asparagus bean, Vigna unguiculata ssp. sesquipedialis.</title>
        <authorList>
            <person name="Xia Q."/>
            <person name="Zhang R."/>
            <person name="Dong Y."/>
        </authorList>
    </citation>
    <scope>NUCLEOTIDE SEQUENCE [LARGE SCALE GENOMIC DNA]</scope>
    <source>
        <tissue evidence="2">Leaf</tissue>
    </source>
</reference>
<accession>A0A4D6MX16</accession>